<dbReference type="Pfam" id="PF03517">
    <property type="entry name" value="Voldacs"/>
    <property type="match status" value="1"/>
</dbReference>
<proteinExistence type="inferred from homology"/>
<keyword evidence="8" id="KW-1185">Reference proteome</keyword>
<evidence type="ECO:0000256" key="3">
    <source>
        <dbReference type="ARBA" id="ARBA00008209"/>
    </source>
</evidence>
<dbReference type="PANTHER" id="PTHR10300">
    <property type="entry name" value="CALCIPRESSIN"/>
    <property type="match status" value="1"/>
</dbReference>
<dbReference type="OrthoDB" id="17212at2759"/>
<dbReference type="STRING" id="77020.A0A0M8MXF9"/>
<dbReference type="VEuPathDB" id="FungiDB:Malapachy_2132"/>
<dbReference type="Proteomes" id="UP000037751">
    <property type="component" value="Unassembled WGS sequence"/>
</dbReference>
<feature type="region of interest" description="Disordered" evidence="6">
    <location>
        <begin position="178"/>
        <end position="221"/>
    </location>
</feature>
<name>A0A0M8MXF9_9BASI</name>
<dbReference type="SUPFAM" id="SSF54928">
    <property type="entry name" value="RNA-binding domain, RBD"/>
    <property type="match status" value="1"/>
</dbReference>
<dbReference type="GeneID" id="28728499"/>
<accession>A0A0M8MXF9</accession>
<dbReference type="RefSeq" id="XP_017993143.1">
    <property type="nucleotide sequence ID" value="XM_018136624.1"/>
</dbReference>
<feature type="region of interest" description="Disordered" evidence="6">
    <location>
        <begin position="401"/>
        <end position="423"/>
    </location>
</feature>
<evidence type="ECO:0000256" key="6">
    <source>
        <dbReference type="SAM" id="MobiDB-lite"/>
    </source>
</evidence>
<dbReference type="GO" id="GO:0005737">
    <property type="term" value="C:cytoplasm"/>
    <property type="evidence" value="ECO:0007669"/>
    <property type="project" value="UniProtKB-SubCell"/>
</dbReference>
<evidence type="ECO:0000256" key="1">
    <source>
        <dbReference type="ARBA" id="ARBA00004123"/>
    </source>
</evidence>
<dbReference type="GO" id="GO:0019722">
    <property type="term" value="P:calcium-mediated signaling"/>
    <property type="evidence" value="ECO:0007669"/>
    <property type="project" value="InterPro"/>
</dbReference>
<dbReference type="GO" id="GO:0003676">
    <property type="term" value="F:nucleic acid binding"/>
    <property type="evidence" value="ECO:0007669"/>
    <property type="project" value="InterPro"/>
</dbReference>
<feature type="region of interest" description="Disordered" evidence="6">
    <location>
        <begin position="357"/>
        <end position="383"/>
    </location>
</feature>
<gene>
    <name evidence="7" type="ORF">Malapachy_2132</name>
</gene>
<evidence type="ECO:0000256" key="5">
    <source>
        <dbReference type="ARBA" id="ARBA00023242"/>
    </source>
</evidence>
<sequence>MPLLPLGEPPSFTDASSQEKMEEATPSSFASMPPRLVLELDDVLVVMKPVPSSLATDAKEASASGRLWLTEEHLSFLPSDGNATLLPGFQLTYPMVALHAIARSVPEEAQATGSHWYQDACLYSQLDEHPERDADDEEEEEEVHEMWILARDDVSLERLYEALSHCASLHPSVAPESNDAHPFAGMAPFGSGLSHGDDDGHDATSDAEEETSTGRIPTSQTWDETNTLMFANIPTAFFESEPLMDLFHTLLHSYGTLVSCSPLPAFGRCIAVYEKPEEAAYVKHALDRLLLPYEREEYGDLGEPVRVLTRDFSSAHKEGAILRVYFDRPTPLVLLPSGEYVPARTLEASKPYLEPPAPEREFLISPPGSPPVGWEPRSEDRPNTDTLAEDLIEALQALSAAQATTDDTDVSEKTPTAPASNVPTMLIPSTAMTIPGVVLHESETMESMTAPRSSIHQVKATIESLHQPTARPPM</sequence>
<dbReference type="EMBL" id="LGAV01000002">
    <property type="protein sequence ID" value="KOS15511.1"/>
    <property type="molecule type" value="Genomic_DNA"/>
</dbReference>
<dbReference type="Gene3D" id="3.30.70.330">
    <property type="match status" value="1"/>
</dbReference>
<dbReference type="AlphaFoldDB" id="A0A0M8MXF9"/>
<comment type="similarity">
    <text evidence="3">Belongs to the RCAN family.</text>
</comment>
<dbReference type="InterPro" id="IPR011993">
    <property type="entry name" value="PH-like_dom_sf"/>
</dbReference>
<keyword evidence="5" id="KW-0539">Nucleus</keyword>
<dbReference type="GO" id="GO:0005634">
    <property type="term" value="C:nucleus"/>
    <property type="evidence" value="ECO:0007669"/>
    <property type="project" value="UniProtKB-SubCell"/>
</dbReference>
<feature type="region of interest" description="Disordered" evidence="6">
    <location>
        <begin position="1"/>
        <end position="29"/>
    </location>
</feature>
<feature type="compositionally biased region" description="Polar residues" evidence="6">
    <location>
        <begin position="413"/>
        <end position="423"/>
    </location>
</feature>
<evidence type="ECO:0000313" key="8">
    <source>
        <dbReference type="Proteomes" id="UP000037751"/>
    </source>
</evidence>
<evidence type="ECO:0000313" key="7">
    <source>
        <dbReference type="EMBL" id="KOS15511.1"/>
    </source>
</evidence>
<dbReference type="InterPro" id="IPR012677">
    <property type="entry name" value="Nucleotide-bd_a/b_plait_sf"/>
</dbReference>
<reference evidence="7 8" key="1">
    <citation type="submission" date="2015-07" db="EMBL/GenBank/DDBJ databases">
        <title>Draft Genome Sequence of Malassezia furfur CBS1878 and Malassezia pachydermatis CBS1879.</title>
        <authorList>
            <person name="Triana S."/>
            <person name="Ohm R."/>
            <person name="Gonzalez A."/>
            <person name="DeCock H."/>
            <person name="Restrepo S."/>
            <person name="Celis A."/>
        </authorList>
    </citation>
    <scope>NUCLEOTIDE SEQUENCE [LARGE SCALE GENOMIC DNA]</scope>
    <source>
        <strain evidence="7 8">CBS 1879</strain>
    </source>
</reference>
<dbReference type="InterPro" id="IPR035979">
    <property type="entry name" value="RBD_domain_sf"/>
</dbReference>
<comment type="caution">
    <text evidence="7">The sequence shown here is derived from an EMBL/GenBank/DDBJ whole genome shotgun (WGS) entry which is preliminary data.</text>
</comment>
<protein>
    <submittedName>
        <fullName evidence="7">Calcineurin-binding protein</fullName>
    </submittedName>
</protein>
<dbReference type="Pfam" id="PF04847">
    <property type="entry name" value="Calcipressin"/>
    <property type="match status" value="1"/>
</dbReference>
<dbReference type="InterPro" id="IPR006931">
    <property type="entry name" value="Calcipressin"/>
</dbReference>
<comment type="subcellular location">
    <subcellularLocation>
        <location evidence="2">Cytoplasm</location>
    </subcellularLocation>
    <subcellularLocation>
        <location evidence="1">Nucleus</location>
    </subcellularLocation>
</comment>
<evidence type="ECO:0000256" key="4">
    <source>
        <dbReference type="ARBA" id="ARBA00022490"/>
    </source>
</evidence>
<dbReference type="GO" id="GO:0008597">
    <property type="term" value="F:calcium-dependent protein serine/threonine phosphatase regulator activity"/>
    <property type="evidence" value="ECO:0007669"/>
    <property type="project" value="TreeGrafter"/>
</dbReference>
<feature type="compositionally biased region" description="Basic and acidic residues" evidence="6">
    <location>
        <begin position="195"/>
        <end position="204"/>
    </location>
</feature>
<dbReference type="Gene3D" id="2.30.29.30">
    <property type="entry name" value="Pleckstrin-homology domain (PH domain)/Phosphotyrosine-binding domain (PTB)"/>
    <property type="match status" value="1"/>
</dbReference>
<dbReference type="PANTHER" id="PTHR10300:SF14">
    <property type="entry name" value="PROTEIN SARAH"/>
    <property type="match status" value="1"/>
</dbReference>
<evidence type="ECO:0000256" key="2">
    <source>
        <dbReference type="ARBA" id="ARBA00004496"/>
    </source>
</evidence>
<keyword evidence="4" id="KW-0963">Cytoplasm</keyword>
<organism evidence="7 8">
    <name type="scientific">Malassezia pachydermatis</name>
    <dbReference type="NCBI Taxonomy" id="77020"/>
    <lineage>
        <taxon>Eukaryota</taxon>
        <taxon>Fungi</taxon>
        <taxon>Dikarya</taxon>
        <taxon>Basidiomycota</taxon>
        <taxon>Ustilaginomycotina</taxon>
        <taxon>Malasseziomycetes</taxon>
        <taxon>Malasseziales</taxon>
        <taxon>Malasseziaceae</taxon>
        <taxon>Malassezia</taxon>
    </lineage>
</organism>
<dbReference type="InterPro" id="IPR039924">
    <property type="entry name" value="ICln/Lot5/Saf5"/>
</dbReference>